<dbReference type="PANTHER" id="PTHR43669:SF3">
    <property type="entry name" value="ALCOHOL DEHYDROGENASE, PUTATIVE (AFU_ORTHOLOGUE AFUA_3G03445)-RELATED"/>
    <property type="match status" value="1"/>
</dbReference>
<accession>A0A4R4YUT1</accession>
<evidence type="ECO:0000313" key="4">
    <source>
        <dbReference type="EMBL" id="TDD48530.1"/>
    </source>
</evidence>
<dbReference type="InterPro" id="IPR002347">
    <property type="entry name" value="SDR_fam"/>
</dbReference>
<keyword evidence="5" id="KW-1185">Reference proteome</keyword>
<sequence>MESNMQTPWGSIMGLLDGKVALVTGGTTGIGRVSAILFAREGAKVAVTGRRPVAGREVVEEIEKVGGEALFIEADATDVAGAKRVVDQIVSRFGRLDAASNNAGTAVAGPLTELGEKTWDLLIDGNLKSTFRVNTVNPTVIRTHSPSRASPRTPTGPSTTRTAPAPAPAGGATRARPLPRGGGAARR</sequence>
<protein>
    <submittedName>
        <fullName evidence="4">SDR family NAD(P)-dependent oxidoreductase</fullName>
    </submittedName>
</protein>
<evidence type="ECO:0000256" key="2">
    <source>
        <dbReference type="ARBA" id="ARBA00023002"/>
    </source>
</evidence>
<name>A0A4R4YUT1_9ACTN</name>
<organism evidence="4 5">
    <name type="scientific">Nonomuraea terrae</name>
    <dbReference type="NCBI Taxonomy" id="2530383"/>
    <lineage>
        <taxon>Bacteria</taxon>
        <taxon>Bacillati</taxon>
        <taxon>Actinomycetota</taxon>
        <taxon>Actinomycetes</taxon>
        <taxon>Streptosporangiales</taxon>
        <taxon>Streptosporangiaceae</taxon>
        <taxon>Nonomuraea</taxon>
    </lineage>
</organism>
<dbReference type="GO" id="GO:0016491">
    <property type="term" value="F:oxidoreductase activity"/>
    <property type="evidence" value="ECO:0007669"/>
    <property type="project" value="UniProtKB-KW"/>
</dbReference>
<dbReference type="CDD" id="cd05233">
    <property type="entry name" value="SDR_c"/>
    <property type="match status" value="1"/>
</dbReference>
<dbReference type="Gene3D" id="3.40.50.720">
    <property type="entry name" value="NAD(P)-binding Rossmann-like Domain"/>
    <property type="match status" value="1"/>
</dbReference>
<proteinExistence type="inferred from homology"/>
<dbReference type="InterPro" id="IPR036291">
    <property type="entry name" value="NAD(P)-bd_dom_sf"/>
</dbReference>
<dbReference type="OrthoDB" id="7064009at2"/>
<evidence type="ECO:0000256" key="1">
    <source>
        <dbReference type="ARBA" id="ARBA00006484"/>
    </source>
</evidence>
<reference evidence="4 5" key="1">
    <citation type="submission" date="2019-03" db="EMBL/GenBank/DDBJ databases">
        <title>Draft genome sequences of novel Actinobacteria.</title>
        <authorList>
            <person name="Sahin N."/>
            <person name="Ay H."/>
            <person name="Saygin H."/>
        </authorList>
    </citation>
    <scope>NUCLEOTIDE SEQUENCE [LARGE SCALE GENOMIC DNA]</scope>
    <source>
        <strain evidence="4 5">CH32</strain>
    </source>
</reference>
<gene>
    <name evidence="4" type="ORF">E1286_15410</name>
</gene>
<evidence type="ECO:0000313" key="5">
    <source>
        <dbReference type="Proteomes" id="UP000295302"/>
    </source>
</evidence>
<comment type="caution">
    <text evidence="4">The sequence shown here is derived from an EMBL/GenBank/DDBJ whole genome shotgun (WGS) entry which is preliminary data.</text>
</comment>
<dbReference type="Pfam" id="PF00106">
    <property type="entry name" value="adh_short"/>
    <property type="match status" value="1"/>
</dbReference>
<comment type="similarity">
    <text evidence="1">Belongs to the short-chain dehydrogenases/reductases (SDR) family.</text>
</comment>
<dbReference type="Proteomes" id="UP000295302">
    <property type="component" value="Unassembled WGS sequence"/>
</dbReference>
<feature type="compositionally biased region" description="Low complexity" evidence="3">
    <location>
        <begin position="142"/>
        <end position="179"/>
    </location>
</feature>
<dbReference type="EMBL" id="SMKQ01000037">
    <property type="protein sequence ID" value="TDD48530.1"/>
    <property type="molecule type" value="Genomic_DNA"/>
</dbReference>
<dbReference type="AlphaFoldDB" id="A0A4R4YUT1"/>
<dbReference type="SUPFAM" id="SSF51735">
    <property type="entry name" value="NAD(P)-binding Rossmann-fold domains"/>
    <property type="match status" value="1"/>
</dbReference>
<dbReference type="PRINTS" id="PR00081">
    <property type="entry name" value="GDHRDH"/>
</dbReference>
<evidence type="ECO:0000256" key="3">
    <source>
        <dbReference type="SAM" id="MobiDB-lite"/>
    </source>
</evidence>
<feature type="region of interest" description="Disordered" evidence="3">
    <location>
        <begin position="142"/>
        <end position="187"/>
    </location>
</feature>
<keyword evidence="2" id="KW-0560">Oxidoreductase</keyword>
<dbReference type="PANTHER" id="PTHR43669">
    <property type="entry name" value="5-KETO-D-GLUCONATE 5-REDUCTASE"/>
    <property type="match status" value="1"/>
</dbReference>